<gene>
    <name evidence="10" type="ORF">FB471_0175</name>
</gene>
<dbReference type="FunFam" id="3.30.559.10:FF:000023">
    <property type="entry name" value="Non-ribosomal peptide synthetase"/>
    <property type="match status" value="2"/>
</dbReference>
<sequence>MSLLDVTAAVADALELPPDAIGAEDNLIELGMDSITMMRLAGAWRKAGATVRFADLVATPTVAAWRDLLGGGIAEHEAPAVVSVDETAPFPLALMQHAYWVGRAPGQQLGGVAAHFYHEFDGTGVDPERLDRAVRAVLARHGMLRARVLDDGTQRILSESPWPGLRVHDLRAHPAHAARSTLDELRERLSHRGMDIGAGEVFDVQLTLLPDELRERGTRVHVNLDMVAADALSLRVLLADLATAYAGESLPPLTYSYPRYLAERASAPRDPAEREYWRRRLPELPGAPRLPAAGHVSEVDAATVTRRHRRLDPRQVRELERLARRHGLTTAMALAGVFAETLTAWSAEPRFLLNLPLFDRESRHPDVDALVGDFTSSVLLEWDGARPGTFAERAAGLQERFHTDVARAGYSGVEVLRDLSRLHGERVLAPVVYTSALGLGELFAREVRHTFGDAVWIISQGPQVWLDAQVTELDGGLLVNWDIREDAFHPGVPEAMFAAYSDLLDRLLAGERAWSEPVPPLVPAGQLAVRAAVNDTAVSRQPRRLHDGFFARTARNPGAPALLWDRDGELSYGELAARALAVAGHVRAHGAGPGDVVAVSLPKGPEQIVAVLGVLAAGAAYLPLGVDQPRARRERILRTADVRLVLDDLAEAAAADPLDAPVAGEHSALAYVLYTSGSTGDPKGVEVTHAAAMNTVADLDDRFGIGAGDRTLALSALEFDLSVYDIFGPLSVGGAVICPGERGRRDADAWAELLRRHRATVLNCVPALLDMLLTVTEPGADLPLRVVLLGGDWVTVDLPGRLAERAPGCRFVALGGTTETAIHSTVCEVATVDPQWTAVPYGTPLGNVACRVVDQLGRDRPDWVPGELWIGGAGVARGYRGEPDRTAEKFVERDGLRWYRTGDRARYTPAGVLEFLGRADAQVKVRGHRVELGEIEAALTAHPAVAHGVAVVTEHGRLGAAITATGEAAGLREFLRERLPSPMLPDTIAVLPSLPLTPNGKIDRATLRRTVTEHDGGTREEVTPPEGPVERRVAAAWADLVGAAAVGREHDFFTLGGDSLLATRLVGRLRADGLSGVSLHGLFTYPVLADFAATLTLAEPERAATLLPSDPDNRHRPFPPTDVQRAYWLGRDERFTLGGIGCHFYREYDLDGLDIARLEEAVNQLIRRHEMLRAVFDGSGDQRILPEVPWYRIEVTEDAGALRESMSHTVFDPERWPLFAIRAARCGERARLAIGVDNLILDALSILILYAELGALYADPEATLPPVDVSFRDYVLGAEPEPCALAAAQRYWTDRLPELPPAPRLPLAKDPAEVVRPRFSRRAATIEASRWAAITERAREHGLTPSAVLLAAFAEVLGRWSASAELTLNITLFDRKEVHPDINNVLGDFTSLLLVACRAGAGRSWLDRARQVQEELWGALDHRDVSTVWVLRELARVTGDPEATMPVVFTSALGVTPGGPAGDALLGAPAWGVSQTPQVWLDHQVTEVDGGIQLNWDAVDELFPAGVLDAMFEAYLRLLDWLAGAAWSAAVPDLLPGPQRAIRESVNTTGGVAPEEPLHAAFFRNAAERPDRIAVRFDGGELSYGELAQRALRVAAAVRARGAEPGDLVAVSLPKGPDQIVAVLGVLAAGCAYVPLGVDQPRARRERILRTAGVRHVLDDLAGAFGVEPLTEPVAGDPAEQAYVIFTSGSTGEPKGVEITHAAAVNTIADINERFGVGADDRVLAVSALDFDLSVYDIFGLLAAGGAVVTITEEDRRDARRWAELVARNGVTIWNTVPALLDMLLVVAENAGPLPALRLALLSGDWVGLDLPARLAEVSPGCRFVALGGATEAAIWSNVLEVDRVDPAWSSVPYGHPLRNQRFRVVDTVGRDCPDWVPGELWIGGAGVARGYRGAPELTAERFLVTGGVRWYRTGDLGRYWPDGTLEFLGRADAQVKIRGHRIELGEIEAALRDAPGVAHAVAAVTAPPDRRLVAAAVPDKSDVDTDAVAAHAESLLPEHMRPERLVVLPTLPLTANGKLDRAAVARLAEPEGPAVGAQAPRDHWEESVGALCTELLGLEAVGRTDNFFTLGGDSLRATRLIETLAQRFGVVVPLRGFFAAPTVEALARTLAERAVPAEDLEEGAV</sequence>
<dbReference type="GO" id="GO:0008610">
    <property type="term" value="P:lipid biosynthetic process"/>
    <property type="evidence" value="ECO:0007669"/>
    <property type="project" value="UniProtKB-ARBA"/>
</dbReference>
<dbReference type="Gene3D" id="3.30.300.30">
    <property type="match status" value="2"/>
</dbReference>
<dbReference type="InterPro" id="IPR023213">
    <property type="entry name" value="CAT-like_dom_sf"/>
</dbReference>
<dbReference type="Proteomes" id="UP000320876">
    <property type="component" value="Unassembled WGS sequence"/>
</dbReference>
<name>A0A542DBV3_AMYCI</name>
<dbReference type="SUPFAM" id="SSF52777">
    <property type="entry name" value="CoA-dependent acyltransferases"/>
    <property type="match status" value="4"/>
</dbReference>
<dbReference type="InterPro" id="IPR025110">
    <property type="entry name" value="AMP-bd_C"/>
</dbReference>
<comment type="pathway">
    <text evidence="2">Siderophore biosynthesis; mycobactin biosynthesis.</text>
</comment>
<comment type="similarity">
    <text evidence="3">Belongs to the ATP-dependent AMP-binding enzyme family. MbtB subfamily.</text>
</comment>
<dbReference type="GO" id="GO:0043041">
    <property type="term" value="P:amino acid activation for nonribosomal peptide biosynthetic process"/>
    <property type="evidence" value="ECO:0007669"/>
    <property type="project" value="TreeGrafter"/>
</dbReference>
<keyword evidence="11" id="KW-1185">Reference proteome</keyword>
<dbReference type="Gene3D" id="3.40.50.12780">
    <property type="entry name" value="N-terminal domain of ligase-like"/>
    <property type="match status" value="2"/>
</dbReference>
<dbReference type="GO" id="GO:0031177">
    <property type="term" value="F:phosphopantetheine binding"/>
    <property type="evidence" value="ECO:0007669"/>
    <property type="project" value="InterPro"/>
</dbReference>
<dbReference type="InterPro" id="IPR036736">
    <property type="entry name" value="ACP-like_sf"/>
</dbReference>
<evidence type="ECO:0000256" key="3">
    <source>
        <dbReference type="ARBA" id="ARBA00007380"/>
    </source>
</evidence>
<evidence type="ECO:0000313" key="10">
    <source>
        <dbReference type="EMBL" id="TQJ00547.1"/>
    </source>
</evidence>
<dbReference type="RefSeq" id="WP_211357914.1">
    <property type="nucleotide sequence ID" value="NZ_VFML01000001.1"/>
</dbReference>
<dbReference type="Pfam" id="PF13193">
    <property type="entry name" value="AMP-binding_C"/>
    <property type="match status" value="2"/>
</dbReference>
<dbReference type="InterPro" id="IPR009081">
    <property type="entry name" value="PP-bd_ACP"/>
</dbReference>
<dbReference type="Pfam" id="PF00550">
    <property type="entry name" value="PP-binding"/>
    <property type="match status" value="3"/>
</dbReference>
<evidence type="ECO:0000256" key="6">
    <source>
        <dbReference type="ARBA" id="ARBA00022553"/>
    </source>
</evidence>
<feature type="domain" description="Carrier" evidence="9">
    <location>
        <begin position="1"/>
        <end position="73"/>
    </location>
</feature>
<keyword evidence="6" id="KW-0597">Phosphoprotein</keyword>
<feature type="domain" description="Carrier" evidence="9">
    <location>
        <begin position="1024"/>
        <end position="1099"/>
    </location>
</feature>
<evidence type="ECO:0000259" key="9">
    <source>
        <dbReference type="PROSITE" id="PS50075"/>
    </source>
</evidence>
<accession>A0A542DBV3</accession>
<dbReference type="GO" id="GO:0016874">
    <property type="term" value="F:ligase activity"/>
    <property type="evidence" value="ECO:0007669"/>
    <property type="project" value="UniProtKB-KW"/>
</dbReference>
<dbReference type="FunFam" id="1.10.1200.10:FF:000016">
    <property type="entry name" value="Non-ribosomal peptide synthase"/>
    <property type="match status" value="1"/>
</dbReference>
<dbReference type="InterPro" id="IPR045851">
    <property type="entry name" value="AMP-bd_C_sf"/>
</dbReference>
<evidence type="ECO:0000256" key="1">
    <source>
        <dbReference type="ARBA" id="ARBA00001957"/>
    </source>
</evidence>
<evidence type="ECO:0000256" key="5">
    <source>
        <dbReference type="ARBA" id="ARBA00022450"/>
    </source>
</evidence>
<dbReference type="EMBL" id="VFML01000001">
    <property type="protein sequence ID" value="TQJ00547.1"/>
    <property type="molecule type" value="Genomic_DNA"/>
</dbReference>
<dbReference type="Pfam" id="PF00501">
    <property type="entry name" value="AMP-binding"/>
    <property type="match status" value="2"/>
</dbReference>
<dbReference type="InterPro" id="IPR020845">
    <property type="entry name" value="AMP-binding_CS"/>
</dbReference>
<dbReference type="InterPro" id="IPR000873">
    <property type="entry name" value="AMP-dep_synth/lig_dom"/>
</dbReference>
<dbReference type="SMART" id="SM00823">
    <property type="entry name" value="PKS_PP"/>
    <property type="match status" value="3"/>
</dbReference>
<comment type="caution">
    <text evidence="10">The sequence shown here is derived from an EMBL/GenBank/DDBJ whole genome shotgun (WGS) entry which is preliminary data.</text>
</comment>
<dbReference type="NCBIfam" id="TIGR01733">
    <property type="entry name" value="AA-adenyl-dom"/>
    <property type="match status" value="2"/>
</dbReference>
<reference evidence="10 11" key="1">
    <citation type="submission" date="2019-06" db="EMBL/GenBank/DDBJ databases">
        <title>Sequencing the genomes of 1000 actinobacteria strains.</title>
        <authorList>
            <person name="Klenk H.-P."/>
        </authorList>
    </citation>
    <scope>NUCLEOTIDE SEQUENCE [LARGE SCALE GENOMIC DNA]</scope>
    <source>
        <strain evidence="10 11">DSM 45679</strain>
    </source>
</reference>
<dbReference type="InterPro" id="IPR001242">
    <property type="entry name" value="Condensation_dom"/>
</dbReference>
<dbReference type="InterPro" id="IPR020806">
    <property type="entry name" value="PKS_PP-bd"/>
</dbReference>
<dbReference type="SUPFAM" id="SSF47336">
    <property type="entry name" value="ACP-like"/>
    <property type="match status" value="3"/>
</dbReference>
<dbReference type="GO" id="GO:0072330">
    <property type="term" value="P:monocarboxylic acid biosynthetic process"/>
    <property type="evidence" value="ECO:0007669"/>
    <property type="project" value="UniProtKB-ARBA"/>
</dbReference>
<dbReference type="PROSITE" id="PS50075">
    <property type="entry name" value="CARRIER"/>
    <property type="match status" value="3"/>
</dbReference>
<proteinExistence type="inferred from homology"/>
<evidence type="ECO:0000256" key="4">
    <source>
        <dbReference type="ARBA" id="ARBA00016743"/>
    </source>
</evidence>
<evidence type="ECO:0000256" key="7">
    <source>
        <dbReference type="ARBA" id="ARBA00022598"/>
    </source>
</evidence>
<dbReference type="SUPFAM" id="SSF56801">
    <property type="entry name" value="Acetyl-CoA synthetase-like"/>
    <property type="match status" value="2"/>
</dbReference>
<evidence type="ECO:0000256" key="8">
    <source>
        <dbReference type="ARBA" id="ARBA00033440"/>
    </source>
</evidence>
<dbReference type="GO" id="GO:0044550">
    <property type="term" value="P:secondary metabolite biosynthetic process"/>
    <property type="evidence" value="ECO:0007669"/>
    <property type="project" value="TreeGrafter"/>
</dbReference>
<dbReference type="PROSITE" id="PS00012">
    <property type="entry name" value="PHOSPHOPANTETHEINE"/>
    <property type="match status" value="2"/>
</dbReference>
<dbReference type="InterPro" id="IPR006162">
    <property type="entry name" value="Ppantetheine_attach_site"/>
</dbReference>
<dbReference type="PROSITE" id="PS00455">
    <property type="entry name" value="AMP_BINDING"/>
    <property type="match status" value="2"/>
</dbReference>
<dbReference type="Gene3D" id="1.10.1200.10">
    <property type="entry name" value="ACP-like"/>
    <property type="match status" value="3"/>
</dbReference>
<evidence type="ECO:0000313" key="11">
    <source>
        <dbReference type="Proteomes" id="UP000320876"/>
    </source>
</evidence>
<organism evidence="10 11">
    <name type="scientific">Amycolatopsis cihanbeyliensis</name>
    <dbReference type="NCBI Taxonomy" id="1128664"/>
    <lineage>
        <taxon>Bacteria</taxon>
        <taxon>Bacillati</taxon>
        <taxon>Actinomycetota</taxon>
        <taxon>Actinomycetes</taxon>
        <taxon>Pseudonocardiales</taxon>
        <taxon>Pseudonocardiaceae</taxon>
        <taxon>Amycolatopsis</taxon>
    </lineage>
</organism>
<keyword evidence="7" id="KW-0436">Ligase</keyword>
<dbReference type="Gene3D" id="3.30.559.30">
    <property type="entry name" value="Nonribosomal peptide synthetase, condensation domain"/>
    <property type="match status" value="2"/>
</dbReference>
<dbReference type="InterPro" id="IPR010071">
    <property type="entry name" value="AA_adenyl_dom"/>
</dbReference>
<dbReference type="FunFam" id="3.40.50.12780:FF:000012">
    <property type="entry name" value="Non-ribosomal peptide synthetase"/>
    <property type="match status" value="2"/>
</dbReference>
<dbReference type="CDD" id="cd12114">
    <property type="entry name" value="A_NRPS_TlmIV_like"/>
    <property type="match status" value="1"/>
</dbReference>
<comment type="cofactor">
    <cofactor evidence="1">
        <name>pantetheine 4'-phosphate</name>
        <dbReference type="ChEBI" id="CHEBI:47942"/>
    </cofactor>
</comment>
<dbReference type="Pfam" id="PF00668">
    <property type="entry name" value="Condensation"/>
    <property type="match status" value="2"/>
</dbReference>
<protein>
    <recommendedName>
        <fullName evidence="4">Phenyloxazoline synthase MbtB</fullName>
    </recommendedName>
    <alternativeName>
        <fullName evidence="8">Mycobactin synthetase protein B</fullName>
    </alternativeName>
</protein>
<dbReference type="GO" id="GO:0005737">
    <property type="term" value="C:cytoplasm"/>
    <property type="evidence" value="ECO:0007669"/>
    <property type="project" value="TreeGrafter"/>
</dbReference>
<evidence type="ECO:0000256" key="2">
    <source>
        <dbReference type="ARBA" id="ARBA00005102"/>
    </source>
</evidence>
<dbReference type="CDD" id="cd19535">
    <property type="entry name" value="Cyc_NRPS"/>
    <property type="match status" value="2"/>
</dbReference>
<dbReference type="FunFam" id="3.30.559.30:FF:000006">
    <property type="entry name" value="Yersiniabactin polyketide/non-ribosomal peptide synthetase"/>
    <property type="match status" value="2"/>
</dbReference>
<dbReference type="Gene3D" id="3.30.559.10">
    <property type="entry name" value="Chloramphenicol acetyltransferase-like domain"/>
    <property type="match status" value="2"/>
</dbReference>
<dbReference type="PANTHER" id="PTHR45527">
    <property type="entry name" value="NONRIBOSOMAL PEPTIDE SYNTHETASE"/>
    <property type="match status" value="1"/>
</dbReference>
<keyword evidence="5" id="KW-0596">Phosphopantetheine</keyword>
<dbReference type="InterPro" id="IPR057737">
    <property type="entry name" value="Condensation_MtbB-like"/>
</dbReference>
<dbReference type="InterPro" id="IPR042099">
    <property type="entry name" value="ANL_N_sf"/>
</dbReference>
<dbReference type="PANTHER" id="PTHR45527:SF10">
    <property type="entry name" value="PYOCHELIN SYNTHASE PCHF"/>
    <property type="match status" value="1"/>
</dbReference>
<feature type="domain" description="Carrier" evidence="9">
    <location>
        <begin position="2040"/>
        <end position="2115"/>
    </location>
</feature>